<dbReference type="PANTHER" id="PTHR43031">
    <property type="entry name" value="FAD-DEPENDENT OXIDOREDUCTASE"/>
    <property type="match status" value="1"/>
</dbReference>
<dbReference type="PROSITE" id="PS51257">
    <property type="entry name" value="PROKAR_LIPOPROTEIN"/>
    <property type="match status" value="1"/>
</dbReference>
<sequence length="133" mass="15106">MKTIYRLFLVILFSISISSCFQDKPGTIIKVSPEEAESLIETNKVKLIDVRKDLDFNKKHLKGAVNMEIENTDLEKILSSLDKEEPLLLYCNKGGQSARCAKILEENGFLKIYDLTGGIQQWEKSGRKVIVQN</sequence>
<dbReference type="SUPFAM" id="SSF52821">
    <property type="entry name" value="Rhodanese/Cell cycle control phosphatase"/>
    <property type="match status" value="1"/>
</dbReference>
<dbReference type="PANTHER" id="PTHR43031:SF16">
    <property type="entry name" value="OXIDOREDUCTASE"/>
    <property type="match status" value="1"/>
</dbReference>
<reference evidence="1" key="1">
    <citation type="journal article" date="2014" name="Genome Announc.">
        <title>Draft Genome Sequences of Marine Flavobacterium Nonlabens Strains NR17, NR24, NR27, NR32, NR33, and Ara13.</title>
        <authorList>
            <person name="Nakanishi M."/>
            <person name="Meirelles P."/>
            <person name="Suzuki R."/>
            <person name="Takatani N."/>
            <person name="Mino S."/>
            <person name="Suda W."/>
            <person name="Oshima K."/>
            <person name="Hattori M."/>
            <person name="Ohkuma M."/>
            <person name="Hosokawa M."/>
            <person name="Miyashita K."/>
            <person name="Thompson F.L."/>
            <person name="Niwa A."/>
            <person name="Sawabe T."/>
            <person name="Sawabe T."/>
        </authorList>
    </citation>
    <scope>NUCLEOTIDE SEQUENCE [LARGE SCALE GENOMIC DNA]</scope>
    <source>
        <strain evidence="1">JCM 19294</strain>
    </source>
</reference>
<keyword evidence="2" id="KW-1185">Reference proteome</keyword>
<gene>
    <name evidence="1" type="ORF">JCM19294_882</name>
</gene>
<dbReference type="Pfam" id="PF00581">
    <property type="entry name" value="Rhodanese"/>
    <property type="match status" value="1"/>
</dbReference>
<dbReference type="InterPro" id="IPR001763">
    <property type="entry name" value="Rhodanese-like_dom"/>
</dbReference>
<organism evidence="1 2">
    <name type="scientific">Nonlabens tegetincola</name>
    <dbReference type="NCBI Taxonomy" id="323273"/>
    <lineage>
        <taxon>Bacteria</taxon>
        <taxon>Pseudomonadati</taxon>
        <taxon>Bacteroidota</taxon>
        <taxon>Flavobacteriia</taxon>
        <taxon>Flavobacteriales</taxon>
        <taxon>Flavobacteriaceae</taxon>
        <taxon>Nonlabens</taxon>
    </lineage>
</organism>
<dbReference type="PROSITE" id="PS50206">
    <property type="entry name" value="RHODANESE_3"/>
    <property type="match status" value="1"/>
</dbReference>
<dbReference type="Proteomes" id="UP000029221">
    <property type="component" value="Unassembled WGS sequence"/>
</dbReference>
<dbReference type="SMART" id="SM00450">
    <property type="entry name" value="RHOD"/>
    <property type="match status" value="1"/>
</dbReference>
<protein>
    <submittedName>
        <fullName evidence="1">Rhodanese-like domain protein</fullName>
    </submittedName>
</protein>
<dbReference type="EMBL" id="BBML01000010">
    <property type="protein sequence ID" value="GAK98248.1"/>
    <property type="molecule type" value="Genomic_DNA"/>
</dbReference>
<dbReference type="CDD" id="cd00158">
    <property type="entry name" value="RHOD"/>
    <property type="match status" value="1"/>
</dbReference>
<comment type="caution">
    <text evidence="1">The sequence shown here is derived from an EMBL/GenBank/DDBJ whole genome shotgun (WGS) entry which is preliminary data.</text>
</comment>
<dbReference type="STRING" id="319236.BST91_06810"/>
<dbReference type="InterPro" id="IPR050229">
    <property type="entry name" value="GlpE_sulfurtransferase"/>
</dbReference>
<dbReference type="RefSeq" id="WP_042280333.1">
    <property type="nucleotide sequence ID" value="NZ_BBML01000010.1"/>
</dbReference>
<evidence type="ECO:0000313" key="1">
    <source>
        <dbReference type="EMBL" id="GAK98248.1"/>
    </source>
</evidence>
<dbReference type="eggNOG" id="COG0607">
    <property type="taxonomic scope" value="Bacteria"/>
</dbReference>
<dbReference type="Gene3D" id="3.40.250.10">
    <property type="entry name" value="Rhodanese-like domain"/>
    <property type="match status" value="1"/>
</dbReference>
<accession>A0A090Q8Z9</accession>
<evidence type="ECO:0000313" key="2">
    <source>
        <dbReference type="Proteomes" id="UP000029221"/>
    </source>
</evidence>
<dbReference type="AlphaFoldDB" id="A0A090Q8Z9"/>
<proteinExistence type="predicted"/>
<name>A0A090Q8Z9_9FLAO</name>
<dbReference type="InterPro" id="IPR036873">
    <property type="entry name" value="Rhodanese-like_dom_sf"/>
</dbReference>